<dbReference type="InterPro" id="IPR006603">
    <property type="entry name" value="PQ-loop_rpt"/>
</dbReference>
<evidence type="ECO:0000256" key="4">
    <source>
        <dbReference type="ARBA" id="ARBA00023136"/>
    </source>
</evidence>
<feature type="region of interest" description="Disordered" evidence="5">
    <location>
        <begin position="1"/>
        <end position="21"/>
    </location>
</feature>
<dbReference type="InterPro" id="IPR016817">
    <property type="entry name" value="MannP-dilichol_defect-1"/>
</dbReference>
<dbReference type="PANTHER" id="PTHR12226:SF3">
    <property type="entry name" value="SOLUTE CARRIER FAMILY 66 MEMBER 3"/>
    <property type="match status" value="1"/>
</dbReference>
<keyword evidence="2 6" id="KW-0812">Transmembrane</keyword>
<organism evidence="7 8">
    <name type="scientific">Owenia fusiformis</name>
    <name type="common">Polychaete worm</name>
    <dbReference type="NCBI Taxonomy" id="6347"/>
    <lineage>
        <taxon>Eukaryota</taxon>
        <taxon>Metazoa</taxon>
        <taxon>Spiralia</taxon>
        <taxon>Lophotrochozoa</taxon>
        <taxon>Annelida</taxon>
        <taxon>Polychaeta</taxon>
        <taxon>Sedentaria</taxon>
        <taxon>Canalipalpata</taxon>
        <taxon>Sabellida</taxon>
        <taxon>Oweniida</taxon>
        <taxon>Oweniidae</taxon>
        <taxon>Owenia</taxon>
    </lineage>
</organism>
<feature type="transmembrane region" description="Helical" evidence="6">
    <location>
        <begin position="90"/>
        <end position="109"/>
    </location>
</feature>
<feature type="transmembrane region" description="Helical" evidence="6">
    <location>
        <begin position="30"/>
        <end position="55"/>
    </location>
</feature>
<sequence length="233" mass="25329">MSAPVNEGSETNSEHISTSNMSSDDATLTFVVYLLGGSVVALCLIMKVPQIIAVVKSGTTKGLSLTSLMLEMWAFTILFCYQFANEYPLSAYVEYSMLLIQDMILLLILLNDQGHLNILTIAAFGIYFAGSTAISMGMLPSSIMYMLISSVTPLAASSKLIQLRQIIVNRDPGPISAVTWGIATYTASVRIFTTLVQTGDVAMLITIGTAASLNCAMLISILYYRKQKKTKMY</sequence>
<comment type="caution">
    <text evidence="7">The sequence shown here is derived from an EMBL/GenBank/DDBJ whole genome shotgun (WGS) entry which is preliminary data.</text>
</comment>
<dbReference type="GO" id="GO:0016020">
    <property type="term" value="C:membrane"/>
    <property type="evidence" value="ECO:0007669"/>
    <property type="project" value="UniProtKB-SubCell"/>
</dbReference>
<evidence type="ECO:0000256" key="2">
    <source>
        <dbReference type="ARBA" id="ARBA00022692"/>
    </source>
</evidence>
<feature type="transmembrane region" description="Helical" evidence="6">
    <location>
        <begin position="116"/>
        <end position="137"/>
    </location>
</feature>
<evidence type="ECO:0000256" key="3">
    <source>
        <dbReference type="ARBA" id="ARBA00022989"/>
    </source>
</evidence>
<keyword evidence="8" id="KW-1185">Reference proteome</keyword>
<dbReference type="EMBL" id="CAIIXF020000001">
    <property type="protein sequence ID" value="CAH1773352.1"/>
    <property type="molecule type" value="Genomic_DNA"/>
</dbReference>
<dbReference type="PANTHER" id="PTHR12226">
    <property type="entry name" value="MANNOSE-P-DOLICHOL UTILIZATION DEFECT 1 LEC35 -RELATED"/>
    <property type="match status" value="1"/>
</dbReference>
<evidence type="ECO:0000256" key="5">
    <source>
        <dbReference type="SAM" id="MobiDB-lite"/>
    </source>
</evidence>
<dbReference type="Proteomes" id="UP000749559">
    <property type="component" value="Unassembled WGS sequence"/>
</dbReference>
<feature type="transmembrane region" description="Helical" evidence="6">
    <location>
        <begin position="201"/>
        <end position="224"/>
    </location>
</feature>
<name>A0A8J1UDS5_OWEFU</name>
<accession>A0A8J1UDS5</accession>
<evidence type="ECO:0000256" key="6">
    <source>
        <dbReference type="SAM" id="Phobius"/>
    </source>
</evidence>
<proteinExistence type="predicted"/>
<comment type="subcellular location">
    <subcellularLocation>
        <location evidence="1">Membrane</location>
        <topology evidence="1">Multi-pass membrane protein</topology>
    </subcellularLocation>
</comment>
<reference evidence="7" key="1">
    <citation type="submission" date="2022-03" db="EMBL/GenBank/DDBJ databases">
        <authorList>
            <person name="Martin C."/>
        </authorList>
    </citation>
    <scope>NUCLEOTIDE SEQUENCE</scope>
</reference>
<gene>
    <name evidence="7" type="ORF">OFUS_LOCUS964</name>
</gene>
<evidence type="ECO:0000313" key="8">
    <source>
        <dbReference type="Proteomes" id="UP000749559"/>
    </source>
</evidence>
<dbReference type="Pfam" id="PF04193">
    <property type="entry name" value="PQ-loop"/>
    <property type="match status" value="1"/>
</dbReference>
<evidence type="ECO:0000256" key="1">
    <source>
        <dbReference type="ARBA" id="ARBA00004141"/>
    </source>
</evidence>
<dbReference type="AlphaFoldDB" id="A0A8J1UDS5"/>
<keyword evidence="4 6" id="KW-0472">Membrane</keyword>
<feature type="transmembrane region" description="Helical" evidence="6">
    <location>
        <begin position="62"/>
        <end position="84"/>
    </location>
</feature>
<feature type="compositionally biased region" description="Polar residues" evidence="5">
    <location>
        <begin position="8"/>
        <end position="21"/>
    </location>
</feature>
<protein>
    <submittedName>
        <fullName evidence="7">Uncharacterized protein</fullName>
    </submittedName>
</protein>
<keyword evidence="3 6" id="KW-1133">Transmembrane helix</keyword>
<dbReference type="Gene3D" id="1.20.1280.290">
    <property type="match status" value="1"/>
</dbReference>
<dbReference type="OrthoDB" id="271506at2759"/>
<evidence type="ECO:0000313" key="7">
    <source>
        <dbReference type="EMBL" id="CAH1773352.1"/>
    </source>
</evidence>